<dbReference type="PRINTS" id="PR00081">
    <property type="entry name" value="GDHRDH"/>
</dbReference>
<keyword evidence="2" id="KW-0560">Oxidoreductase</keyword>
<dbReference type="PANTHER" id="PTHR42760">
    <property type="entry name" value="SHORT-CHAIN DEHYDROGENASES/REDUCTASES FAMILY MEMBER"/>
    <property type="match status" value="1"/>
</dbReference>
<dbReference type="Proteomes" id="UP000031838">
    <property type="component" value="Chromosome 1"/>
</dbReference>
<dbReference type="FunFam" id="3.40.50.720:FF:000084">
    <property type="entry name" value="Short-chain dehydrogenase reductase"/>
    <property type="match status" value="1"/>
</dbReference>
<comment type="similarity">
    <text evidence="1">Belongs to the short-chain dehydrogenases/reductases (SDR) family.</text>
</comment>
<dbReference type="InterPro" id="IPR036291">
    <property type="entry name" value="NAD(P)-bd_dom_sf"/>
</dbReference>
<dbReference type="SUPFAM" id="SSF51735">
    <property type="entry name" value="NAD(P)-binding Rossmann-fold domains"/>
    <property type="match status" value="1"/>
</dbReference>
<name>A0A0B6RZP1_BURPL</name>
<gene>
    <name evidence="3" type="ORF">BGL_1c20460</name>
</gene>
<dbReference type="PROSITE" id="PS00061">
    <property type="entry name" value="ADH_SHORT"/>
    <property type="match status" value="1"/>
</dbReference>
<accession>A0A0B6RZP1</accession>
<dbReference type="Gene3D" id="3.40.50.720">
    <property type="entry name" value="NAD(P)-binding Rossmann-like Domain"/>
    <property type="match status" value="1"/>
</dbReference>
<dbReference type="InterPro" id="IPR020904">
    <property type="entry name" value="Sc_DH/Rdtase_CS"/>
</dbReference>
<keyword evidence="4" id="KW-1185">Reference proteome</keyword>
<dbReference type="RefSeq" id="WP_226993536.1">
    <property type="nucleotide sequence ID" value="NZ_CP002580.1"/>
</dbReference>
<dbReference type="Pfam" id="PF13561">
    <property type="entry name" value="adh_short_C2"/>
    <property type="match status" value="1"/>
</dbReference>
<dbReference type="EMBL" id="CP002580">
    <property type="protein sequence ID" value="AJK46555.1"/>
    <property type="molecule type" value="Genomic_DNA"/>
</dbReference>
<reference evidence="4" key="1">
    <citation type="submission" date="2011-03" db="EMBL/GenBank/DDBJ databases">
        <authorList>
            <person name="Voget S."/>
            <person name="Streit W.R."/>
            <person name="Jaeger K.E."/>
            <person name="Daniel R."/>
        </authorList>
    </citation>
    <scope>NUCLEOTIDE SEQUENCE [LARGE SCALE GENOMIC DNA]</scope>
    <source>
        <strain evidence="4">PG1</strain>
    </source>
</reference>
<dbReference type="GO" id="GO:0016616">
    <property type="term" value="F:oxidoreductase activity, acting on the CH-OH group of donors, NAD or NADP as acceptor"/>
    <property type="evidence" value="ECO:0007669"/>
    <property type="project" value="TreeGrafter"/>
</dbReference>
<evidence type="ECO:0000256" key="2">
    <source>
        <dbReference type="ARBA" id="ARBA00023002"/>
    </source>
</evidence>
<sequence length="246" mass="25114">MTSKDESKDDAACCGKTVMVVGGSRGIGAAIVTWFAAAGATVSFSYAGSREAAEALAASTGARALRADAADRDALLATVREAGPLDVFVYNAGLLLSGDPLTLDADAVDRLIDVNLRGAYHACVEAARRMPDGGRIIAIGSVHGDVMPFEGITAYGMSKSALQGMARGLARDFGARGITVNVVQPGPTDTDMNPADGPLAGQMHDQMAIRRHGTAHEVASLVGYLASPPARGITGAMHTIDGGFGA</sequence>
<dbReference type="PRINTS" id="PR00080">
    <property type="entry name" value="SDRFAMILY"/>
</dbReference>
<dbReference type="PANTHER" id="PTHR42760:SF133">
    <property type="entry name" value="3-OXOACYL-[ACYL-CARRIER-PROTEIN] REDUCTASE"/>
    <property type="match status" value="1"/>
</dbReference>
<protein>
    <submittedName>
        <fullName evidence="3">Short-chain dehydrogenase/reductase SDR</fullName>
    </submittedName>
</protein>
<dbReference type="InterPro" id="IPR002347">
    <property type="entry name" value="SDR_fam"/>
</dbReference>
<organism evidence="3 4">
    <name type="scientific">Burkholderia plantarii</name>
    <dbReference type="NCBI Taxonomy" id="41899"/>
    <lineage>
        <taxon>Bacteria</taxon>
        <taxon>Pseudomonadati</taxon>
        <taxon>Pseudomonadota</taxon>
        <taxon>Betaproteobacteria</taxon>
        <taxon>Burkholderiales</taxon>
        <taxon>Burkholderiaceae</taxon>
        <taxon>Burkholderia</taxon>
    </lineage>
</organism>
<proteinExistence type="inferred from homology"/>
<dbReference type="CDD" id="cd05233">
    <property type="entry name" value="SDR_c"/>
    <property type="match status" value="1"/>
</dbReference>
<dbReference type="KEGG" id="bgp:BGL_1c20460"/>
<dbReference type="AlphaFoldDB" id="A0A0B6RZP1"/>
<dbReference type="HOGENOM" id="CLU_010194_1_3_4"/>
<dbReference type="GO" id="GO:0006633">
    <property type="term" value="P:fatty acid biosynthetic process"/>
    <property type="evidence" value="ECO:0007669"/>
    <property type="project" value="TreeGrafter"/>
</dbReference>
<reference evidence="3 4" key="2">
    <citation type="journal article" date="2016" name="Appl. Microbiol. Biotechnol.">
        <title>Mutations improving production and secretion of extracellular lipase by Burkholderia glumae PG1.</title>
        <authorList>
            <person name="Knapp A."/>
            <person name="Voget S."/>
            <person name="Gao R."/>
            <person name="Zaburannyi N."/>
            <person name="Krysciak D."/>
            <person name="Breuer M."/>
            <person name="Hauer B."/>
            <person name="Streit W.R."/>
            <person name="Muller R."/>
            <person name="Daniel R."/>
            <person name="Jaeger K.E."/>
        </authorList>
    </citation>
    <scope>NUCLEOTIDE SEQUENCE [LARGE SCALE GENOMIC DNA]</scope>
    <source>
        <strain evidence="3 4">PG1</strain>
    </source>
</reference>
<evidence type="ECO:0000313" key="4">
    <source>
        <dbReference type="Proteomes" id="UP000031838"/>
    </source>
</evidence>
<evidence type="ECO:0000313" key="3">
    <source>
        <dbReference type="EMBL" id="AJK46555.1"/>
    </source>
</evidence>
<dbReference type="NCBIfam" id="NF009383">
    <property type="entry name" value="PRK12742.1"/>
    <property type="match status" value="1"/>
</dbReference>
<dbReference type="GO" id="GO:0048038">
    <property type="term" value="F:quinone binding"/>
    <property type="evidence" value="ECO:0007669"/>
    <property type="project" value="TreeGrafter"/>
</dbReference>
<evidence type="ECO:0000256" key="1">
    <source>
        <dbReference type="ARBA" id="ARBA00006484"/>
    </source>
</evidence>